<feature type="transmembrane region" description="Helical" evidence="2">
    <location>
        <begin position="41"/>
        <end position="64"/>
    </location>
</feature>
<feature type="transmembrane region" description="Helical" evidence="2">
    <location>
        <begin position="369"/>
        <end position="394"/>
    </location>
</feature>
<feature type="transmembrane region" description="Helical" evidence="2">
    <location>
        <begin position="232"/>
        <end position="256"/>
    </location>
</feature>
<feature type="transmembrane region" description="Helical" evidence="2">
    <location>
        <begin position="268"/>
        <end position="291"/>
    </location>
</feature>
<feature type="transmembrane region" description="Helical" evidence="2">
    <location>
        <begin position="85"/>
        <end position="104"/>
    </location>
</feature>
<name>A0A6C2UPI7_9BACT</name>
<proteinExistence type="inferred from homology"/>
<keyword evidence="2" id="KW-0472">Membrane</keyword>
<dbReference type="Pfam" id="PF13347">
    <property type="entry name" value="MFS_2"/>
    <property type="match status" value="1"/>
</dbReference>
<dbReference type="RefSeq" id="WP_168433466.1">
    <property type="nucleotide sequence ID" value="NZ_CAAHFH010000002.1"/>
</dbReference>
<accession>A0A6C2UPI7</accession>
<sequence length="462" mass="50451">MTKHLIERVKTSTCALYGTAGLADTFLSFGITTLIMPIYNIGLGIDAVLLGWALAIPRVIDAITDPLMGNISDNTRSRFGRRRQYVFAGAVLCAILFPFIWTPPDASQNVVLAYFIGIMCLHSIFYTIFNVPYTALGYEITPNYDERTRIYAWRFYFATMAGATTHWLYKLCLMAGEDEVAGVRVVSWIIAAIVLGFGIIPALFTREQEVVQDQEKVNLFKAVGSTLRNRPFILLMTAYTIIVTTYFSAGALILYINIFHIFGGDKDAAGTMTGLSGSLGVVAAFVGMLVMKKVSEATGKKTAMIISLGIAILGGLSAWFTLTPNMPYLQILSSLIMGMGSMGCWLLVSSILGDVCDDDELNTGLRQEGVYSAASGFVNKIAFAFTAITTGYILKMSGYVEGMDPDPEVGLKMKVIFISVQSLGLLVGLLVMVLFPIGRTRAEETRRILDERKKADTASPQS</sequence>
<evidence type="ECO:0000313" key="4">
    <source>
        <dbReference type="Proteomes" id="UP000346198"/>
    </source>
</evidence>
<evidence type="ECO:0000313" key="3">
    <source>
        <dbReference type="EMBL" id="VGO21979.1"/>
    </source>
</evidence>
<feature type="transmembrane region" description="Helical" evidence="2">
    <location>
        <begin position="181"/>
        <end position="204"/>
    </location>
</feature>
<dbReference type="InterPro" id="IPR039672">
    <property type="entry name" value="MFS_2"/>
</dbReference>
<dbReference type="GO" id="GO:0005886">
    <property type="term" value="C:plasma membrane"/>
    <property type="evidence" value="ECO:0007669"/>
    <property type="project" value="TreeGrafter"/>
</dbReference>
<gene>
    <name evidence="3" type="primary">yjmB_5</name>
    <name evidence="3" type="ORF">SCARR_04059</name>
</gene>
<dbReference type="Gene3D" id="1.20.1250.20">
    <property type="entry name" value="MFS general substrate transporter like domains"/>
    <property type="match status" value="2"/>
</dbReference>
<dbReference type="PANTHER" id="PTHR11328">
    <property type="entry name" value="MAJOR FACILITATOR SUPERFAMILY DOMAIN-CONTAINING PROTEIN"/>
    <property type="match status" value="1"/>
</dbReference>
<dbReference type="SUPFAM" id="SSF103473">
    <property type="entry name" value="MFS general substrate transporter"/>
    <property type="match status" value="1"/>
</dbReference>
<dbReference type="EMBL" id="CAAHFH010000002">
    <property type="protein sequence ID" value="VGO21979.1"/>
    <property type="molecule type" value="Genomic_DNA"/>
</dbReference>
<dbReference type="AlphaFoldDB" id="A0A6C2UPI7"/>
<dbReference type="Proteomes" id="UP000346198">
    <property type="component" value="Unassembled WGS sequence"/>
</dbReference>
<keyword evidence="2" id="KW-1133">Transmembrane helix</keyword>
<dbReference type="GO" id="GO:0008643">
    <property type="term" value="P:carbohydrate transport"/>
    <property type="evidence" value="ECO:0007669"/>
    <property type="project" value="InterPro"/>
</dbReference>
<feature type="transmembrane region" description="Helical" evidence="2">
    <location>
        <begin position="303"/>
        <end position="322"/>
    </location>
</feature>
<keyword evidence="2" id="KW-0812">Transmembrane</keyword>
<feature type="transmembrane region" description="Helical" evidence="2">
    <location>
        <begin position="328"/>
        <end position="348"/>
    </location>
</feature>
<dbReference type="GO" id="GO:0015293">
    <property type="term" value="F:symporter activity"/>
    <property type="evidence" value="ECO:0007669"/>
    <property type="project" value="InterPro"/>
</dbReference>
<feature type="transmembrane region" description="Helical" evidence="2">
    <location>
        <begin position="12"/>
        <end position="35"/>
    </location>
</feature>
<feature type="transmembrane region" description="Helical" evidence="2">
    <location>
        <begin position="414"/>
        <end position="437"/>
    </location>
</feature>
<evidence type="ECO:0000256" key="2">
    <source>
        <dbReference type="SAM" id="Phobius"/>
    </source>
</evidence>
<feature type="transmembrane region" description="Helical" evidence="2">
    <location>
        <begin position="150"/>
        <end position="169"/>
    </location>
</feature>
<dbReference type="InterPro" id="IPR036259">
    <property type="entry name" value="MFS_trans_sf"/>
</dbReference>
<comment type="similarity">
    <text evidence="1">Belongs to the sodium:galactoside symporter (TC 2.A.2) family.</text>
</comment>
<protein>
    <submittedName>
        <fullName evidence="3">Putative symporter YjmB</fullName>
    </submittedName>
</protein>
<evidence type="ECO:0000256" key="1">
    <source>
        <dbReference type="ARBA" id="ARBA00009617"/>
    </source>
</evidence>
<organism evidence="3 4">
    <name type="scientific">Pontiella sulfatireligans</name>
    <dbReference type="NCBI Taxonomy" id="2750658"/>
    <lineage>
        <taxon>Bacteria</taxon>
        <taxon>Pseudomonadati</taxon>
        <taxon>Kiritimatiellota</taxon>
        <taxon>Kiritimatiellia</taxon>
        <taxon>Kiritimatiellales</taxon>
        <taxon>Pontiellaceae</taxon>
        <taxon>Pontiella</taxon>
    </lineage>
</organism>
<reference evidence="3 4" key="1">
    <citation type="submission" date="2019-04" db="EMBL/GenBank/DDBJ databases">
        <authorList>
            <person name="Van Vliet M D."/>
        </authorList>
    </citation>
    <scope>NUCLEOTIDE SEQUENCE [LARGE SCALE GENOMIC DNA]</scope>
    <source>
        <strain evidence="3 4">F21</strain>
    </source>
</reference>
<keyword evidence="4" id="KW-1185">Reference proteome</keyword>
<feature type="transmembrane region" description="Helical" evidence="2">
    <location>
        <begin position="110"/>
        <end position="129"/>
    </location>
</feature>
<dbReference type="PANTHER" id="PTHR11328:SF24">
    <property type="entry name" value="MAJOR FACILITATOR SUPERFAMILY (MFS) PROFILE DOMAIN-CONTAINING PROTEIN"/>
    <property type="match status" value="1"/>
</dbReference>